<sequence>MSPALLDTGALIQNPNINGQISHPLFIASCFYLDSLSAQQPPLLSFSNAMNPLNFGDLNYGFSNSSGNAQNLNFSSPSIPRSSGKPLSKPRFVKARKESNSQNLKFPADTCAGPGFNPFGPVSGSAEQDVSKSTAFGFGSGGNESFVFGTSKSILGGNSDSGKWNVEKKVIEQMKNVRIGSGIVFLNNNLNASDRSDFVFGSDHNKSSIINDGTKKLTIDDNEIEKLADERSKLTANDIAKFGLRSGDNVTASIGKNVESKLPDELKKKLNIEETKDFNRGSGISSVDDVKMSGFRSGAKSLENVLPDEIKNLNIKDSSDANDIDSKTYEKDSFASGSRKGTRSQSGRETENIQLSEMESKLNIASAIGESSDQTDMGFSSSRIFAKQMQTGNGGVKKFHDFGNSAPMKFTFKGGVQGEEASSSQVPIDQPKVETQPSGLAGPSSAFSSSGLAGGYAFGLPPTGRAEKRDGFIFTSKQDGVGSRFLEFKTPNPKGNLFSGLNRKVEISAKFKDSKVKKKKGKLKQPAKVHLWTGQDFVSRESGCREIPEASESYSPMDVSPYQETLSDTQISRETSVASEESFSLDNQYPSTGSQASALNDAIDEVLVVATQQMDINEDDVQFRASKSEGSGYCSDKGIGAENPPEDSTSWAETESFKSANEEVDFINDVVVTSAENGASSSTNIEKRDSDVRVQFGSPASSEDFIGSGFTFAASAAAQPSSKRQNKKKNWVKVGHDSYNSTPNAKVSYAPSSSQFTIFSGASLPSSPTLAKKVGLSTPFHMIGDNSEGLRGQEMKQESDLISAASVAAQEACEKWRLRGNQAYTHGDLSKAEDCYTQGINCVSTSETSRSCLRALMLCYSNRAATRVSLGRMRAALGDCKMAAEIDPTFLRVKVRAANCYLALGEVEDASQYFMKCLQLGSDICVDRKNAVEASEGLQKAQKVSECLQQSAELLQRKTSYDAGCALELILEASTMSPFSEKLLEMKAKSLFLLRKYDEVIQLCEQTFDSAEQNSPLIYADCQSADLDSSDLMKDSSFSLWRSHLIFKSYFYLGKLEEAIGSLQRQEELIEKSGVRRNDDKMMESLIPLAATIRELLHHKAAGNEAFQAGKHSEAIEHYTAALSCNVEARPFAAICFCNRAAAYKALGQITDAIADCSLAIALDGSYLKAISRRSTLYEMIGDYGQAASDLQRLVSTLTKQVEEKSNQFGSSDRMGNLANDLRQARMRLSTIEEAARKKIPLDMYLILGVEPSASASEIKKAYRKAALRHHPDKAGQSLARSENGDDGLWKEIGEEIHKHADRLFKMIGEAYAVLSDPTKRSQYDLEEEKRNAKKRESGSSAYRTCTDAHNYQFERSGTRRQWREVWRSYGR</sequence>
<feature type="region of interest" description="Disordered" evidence="2">
    <location>
        <begin position="572"/>
        <end position="594"/>
    </location>
</feature>
<evidence type="ECO:0000256" key="2">
    <source>
        <dbReference type="SAM" id="MobiDB-lite"/>
    </source>
</evidence>
<feature type="region of interest" description="Disordered" evidence="2">
    <location>
        <begin position="626"/>
        <end position="657"/>
    </location>
</feature>
<dbReference type="CDD" id="cd06257">
    <property type="entry name" value="DnaJ"/>
    <property type="match status" value="1"/>
</dbReference>
<dbReference type="Gene3D" id="1.25.40.10">
    <property type="entry name" value="Tetratricopeptide repeat domain"/>
    <property type="match status" value="2"/>
</dbReference>
<dbReference type="PANTHER" id="PTHR45181:SF4">
    <property type="entry name" value="HEAT SHOCK PROTEIN DNAJ WITH TETRATRICOPEPTIDE REPEAT-CONTAINING PROTEIN"/>
    <property type="match status" value="1"/>
</dbReference>
<evidence type="ECO:0000313" key="5">
    <source>
        <dbReference type="Proteomes" id="UP001174677"/>
    </source>
</evidence>
<dbReference type="PRINTS" id="PR00625">
    <property type="entry name" value="JDOMAIN"/>
</dbReference>
<dbReference type="InterPro" id="IPR001623">
    <property type="entry name" value="DnaJ_domain"/>
</dbReference>
<reference evidence="4" key="1">
    <citation type="journal article" date="2023" name="Plant Biotechnol. J.">
        <title>Chromosome-level wild Hevea brasiliensis genome provides new tools for genomic-assisted breeding and valuable loci to elevate rubber yield.</title>
        <authorList>
            <person name="Cheng H."/>
            <person name="Song X."/>
            <person name="Hu Y."/>
            <person name="Wu T."/>
            <person name="Yang Q."/>
            <person name="An Z."/>
            <person name="Feng S."/>
            <person name="Deng Z."/>
            <person name="Wu W."/>
            <person name="Zeng X."/>
            <person name="Tu M."/>
            <person name="Wang X."/>
            <person name="Huang H."/>
        </authorList>
    </citation>
    <scope>NUCLEOTIDE SEQUENCE</scope>
    <source>
        <strain evidence="4">MT/VB/25A 57/8</strain>
    </source>
</reference>
<dbReference type="SMART" id="SM00271">
    <property type="entry name" value="DnaJ"/>
    <property type="match status" value="1"/>
</dbReference>
<keyword evidence="1" id="KW-0175">Coiled coil</keyword>
<dbReference type="SMART" id="SM00028">
    <property type="entry name" value="TPR"/>
    <property type="match status" value="6"/>
</dbReference>
<feature type="region of interest" description="Disordered" evidence="2">
    <location>
        <begin position="416"/>
        <end position="445"/>
    </location>
</feature>
<dbReference type="InterPro" id="IPR019734">
    <property type="entry name" value="TPR_rpt"/>
</dbReference>
<dbReference type="InterPro" id="IPR036869">
    <property type="entry name" value="J_dom_sf"/>
</dbReference>
<feature type="region of interest" description="Disordered" evidence="2">
    <location>
        <begin position="1324"/>
        <end position="1344"/>
    </location>
</feature>
<feature type="compositionally biased region" description="Basic and acidic residues" evidence="2">
    <location>
        <begin position="1324"/>
        <end position="1338"/>
    </location>
</feature>
<organism evidence="4 5">
    <name type="scientific">Hevea brasiliensis</name>
    <name type="common">Para rubber tree</name>
    <name type="synonym">Siphonia brasiliensis</name>
    <dbReference type="NCBI Taxonomy" id="3981"/>
    <lineage>
        <taxon>Eukaryota</taxon>
        <taxon>Viridiplantae</taxon>
        <taxon>Streptophyta</taxon>
        <taxon>Embryophyta</taxon>
        <taxon>Tracheophyta</taxon>
        <taxon>Spermatophyta</taxon>
        <taxon>Magnoliopsida</taxon>
        <taxon>eudicotyledons</taxon>
        <taxon>Gunneridae</taxon>
        <taxon>Pentapetalae</taxon>
        <taxon>rosids</taxon>
        <taxon>fabids</taxon>
        <taxon>Malpighiales</taxon>
        <taxon>Euphorbiaceae</taxon>
        <taxon>Crotonoideae</taxon>
        <taxon>Micrandreae</taxon>
        <taxon>Hevea</taxon>
    </lineage>
</organism>
<dbReference type="PROSITE" id="PS50076">
    <property type="entry name" value="DNAJ_2"/>
    <property type="match status" value="1"/>
</dbReference>
<dbReference type="EMBL" id="JARPOI010000013">
    <property type="protein sequence ID" value="KAJ9164319.1"/>
    <property type="molecule type" value="Genomic_DNA"/>
</dbReference>
<feature type="compositionally biased region" description="Polar residues" evidence="2">
    <location>
        <begin position="646"/>
        <end position="657"/>
    </location>
</feature>
<name>A0ABQ9LEC5_HEVBR</name>
<evidence type="ECO:0000256" key="1">
    <source>
        <dbReference type="SAM" id="Coils"/>
    </source>
</evidence>
<keyword evidence="5" id="KW-1185">Reference proteome</keyword>
<dbReference type="PROSITE" id="PS00636">
    <property type="entry name" value="DNAJ_1"/>
    <property type="match status" value="1"/>
</dbReference>
<proteinExistence type="predicted"/>
<dbReference type="Proteomes" id="UP001174677">
    <property type="component" value="Chromosome 13"/>
</dbReference>
<accession>A0ABQ9LEC5</accession>
<feature type="compositionally biased region" description="Basic and acidic residues" evidence="2">
    <location>
        <begin position="324"/>
        <end position="333"/>
    </location>
</feature>
<dbReference type="Pfam" id="PF00226">
    <property type="entry name" value="DnaJ"/>
    <property type="match status" value="1"/>
</dbReference>
<feature type="coiled-coil region" evidence="1">
    <location>
        <begin position="1188"/>
        <end position="1235"/>
    </location>
</feature>
<protein>
    <recommendedName>
        <fullName evidence="3">J domain-containing protein</fullName>
    </recommendedName>
</protein>
<dbReference type="Gene3D" id="1.10.287.110">
    <property type="entry name" value="DnaJ domain"/>
    <property type="match status" value="1"/>
</dbReference>
<dbReference type="SUPFAM" id="SSF46565">
    <property type="entry name" value="Chaperone J-domain"/>
    <property type="match status" value="1"/>
</dbReference>
<feature type="domain" description="J" evidence="3">
    <location>
        <begin position="1243"/>
        <end position="1328"/>
    </location>
</feature>
<evidence type="ECO:0000259" key="3">
    <source>
        <dbReference type="PROSITE" id="PS50076"/>
    </source>
</evidence>
<dbReference type="InterPro" id="IPR018253">
    <property type="entry name" value="DnaJ_domain_CS"/>
</dbReference>
<comment type="caution">
    <text evidence="4">The sequence shown here is derived from an EMBL/GenBank/DDBJ whole genome shotgun (WGS) entry which is preliminary data.</text>
</comment>
<gene>
    <name evidence="4" type="ORF">P3X46_023914</name>
</gene>
<feature type="region of interest" description="Disordered" evidence="2">
    <location>
        <begin position="316"/>
        <end position="357"/>
    </location>
</feature>
<dbReference type="PANTHER" id="PTHR45181">
    <property type="entry name" value="HEAT SHOCK PROTEIN DNAJ WITH TETRATRICOPEPTIDE REPEAT-CONTAINING PROTEIN"/>
    <property type="match status" value="1"/>
</dbReference>
<dbReference type="InterPro" id="IPR011990">
    <property type="entry name" value="TPR-like_helical_dom_sf"/>
</dbReference>
<evidence type="ECO:0000313" key="4">
    <source>
        <dbReference type="EMBL" id="KAJ9164319.1"/>
    </source>
</evidence>
<dbReference type="SUPFAM" id="SSF48452">
    <property type="entry name" value="TPR-like"/>
    <property type="match status" value="2"/>
</dbReference>